<dbReference type="Proteomes" id="UP000285648">
    <property type="component" value="Unassembled WGS sequence"/>
</dbReference>
<dbReference type="InterPro" id="IPR036937">
    <property type="entry name" value="Adhesion_dom_fimbrial_sf"/>
</dbReference>
<feature type="domain" description="Spore coat protein U/FanG" evidence="2">
    <location>
        <begin position="29"/>
        <end position="178"/>
    </location>
</feature>
<gene>
    <name evidence="3" type="ORF">BIY29_08225</name>
</gene>
<name>A0A421DPP9_9GAMM</name>
<dbReference type="Gene3D" id="2.60.40.1090">
    <property type="entry name" value="Fimbrial-type adhesion domain"/>
    <property type="match status" value="1"/>
</dbReference>
<keyword evidence="4" id="KW-1185">Reference proteome</keyword>
<dbReference type="AlphaFoldDB" id="A0A421DPP9"/>
<accession>A0A421DPP9</accession>
<reference evidence="3 4" key="1">
    <citation type="submission" date="2016-09" db="EMBL/GenBank/DDBJ databases">
        <authorList>
            <person name="Doonan J."/>
            <person name="Pachebat J.A."/>
            <person name="Golyshin P.N."/>
            <person name="Denman S."/>
            <person name="Mcdonald J.E."/>
        </authorList>
    </citation>
    <scope>NUCLEOTIDE SEQUENCE [LARGE SCALE GENOMIC DNA]</scope>
    <source>
        <strain evidence="3 4">NCPPB 3934</strain>
    </source>
</reference>
<dbReference type="GO" id="GO:0009289">
    <property type="term" value="C:pilus"/>
    <property type="evidence" value="ECO:0007669"/>
    <property type="project" value="InterPro"/>
</dbReference>
<dbReference type="SMART" id="SM00972">
    <property type="entry name" value="SCPU"/>
    <property type="match status" value="1"/>
</dbReference>
<dbReference type="RefSeq" id="WP_121574707.1">
    <property type="nucleotide sequence ID" value="NZ_MJLZ01000014.1"/>
</dbReference>
<feature type="chain" id="PRO_5019144773" evidence="1">
    <location>
        <begin position="26"/>
        <end position="181"/>
    </location>
</feature>
<dbReference type="InterPro" id="IPR007893">
    <property type="entry name" value="Spore_coat_U/FanG"/>
</dbReference>
<evidence type="ECO:0000313" key="4">
    <source>
        <dbReference type="Proteomes" id="UP000285648"/>
    </source>
</evidence>
<organism evidence="3 4">
    <name type="scientific">Brenneria alni</name>
    <dbReference type="NCBI Taxonomy" id="71656"/>
    <lineage>
        <taxon>Bacteria</taxon>
        <taxon>Pseudomonadati</taxon>
        <taxon>Pseudomonadota</taxon>
        <taxon>Gammaproteobacteria</taxon>
        <taxon>Enterobacterales</taxon>
        <taxon>Pectobacteriaceae</taxon>
        <taxon>Brenneria</taxon>
    </lineage>
</organism>
<keyword evidence="3" id="KW-0167">Capsid protein</keyword>
<keyword evidence="1" id="KW-0732">Signal</keyword>
<dbReference type="InterPro" id="IPR053167">
    <property type="entry name" value="Spore_coat_component"/>
</dbReference>
<feature type="signal peptide" evidence="1">
    <location>
        <begin position="1"/>
        <end position="25"/>
    </location>
</feature>
<dbReference type="EMBL" id="MJLZ01000014">
    <property type="protein sequence ID" value="RLM24895.1"/>
    <property type="molecule type" value="Genomic_DNA"/>
</dbReference>
<dbReference type="OrthoDB" id="6506871at2"/>
<dbReference type="PANTHER" id="PTHR37089">
    <property type="entry name" value="PROTEIN U-RELATED"/>
    <property type="match status" value="1"/>
</dbReference>
<proteinExistence type="predicted"/>
<evidence type="ECO:0000259" key="2">
    <source>
        <dbReference type="Pfam" id="PF05229"/>
    </source>
</evidence>
<dbReference type="Pfam" id="PF05229">
    <property type="entry name" value="SCPU"/>
    <property type="match status" value="1"/>
</dbReference>
<comment type="caution">
    <text evidence="3">The sequence shown here is derived from an EMBL/GenBank/DDBJ whole genome shotgun (WGS) entry which is preliminary data.</text>
</comment>
<sequence>MNTMKTLWSPLAALLTLAVASNAHSETITGNIGVTLTITAACTVDNGAGAGGTWGTIDFGSYSSLSANIDGETTSTAGTGLTVTCSADTPATVHIGAGANDDTTRRLAPPSAGGYFIPYRLYTDAGRATEIPLSSATGISLTSTGVSQSVPVYARILPSDQTVLAPTAGTYTDTVAATIEW</sequence>
<protein>
    <submittedName>
        <fullName evidence="3">Spore coat protein U</fullName>
    </submittedName>
</protein>
<dbReference type="GO" id="GO:0007155">
    <property type="term" value="P:cell adhesion"/>
    <property type="evidence" value="ECO:0007669"/>
    <property type="project" value="InterPro"/>
</dbReference>
<evidence type="ECO:0000256" key="1">
    <source>
        <dbReference type="SAM" id="SignalP"/>
    </source>
</evidence>
<keyword evidence="3" id="KW-0946">Virion</keyword>
<evidence type="ECO:0000313" key="3">
    <source>
        <dbReference type="EMBL" id="RLM24895.1"/>
    </source>
</evidence>